<sequence length="258" mass="28886">MSDLHLVPSPELAHGLDAAKRLALGVESINQEYPDADFCVLAGDLVDRGDKESYQRLKAIMQPLKIPYYPALGNHDDRDVFLSVFGRAHCDSNGHVQRVIDQKGYRVIVLDSVEAGRHTGVLCDKRLAWLRDQLNTALNRPVIIIIHHHVNKVRFFMDDYRLENPNELLDVLRIHPDVRHVISGHVHISTTGIIQGIPFTTVAGGHYTFAVSLGSDSRKKVKKLEGPAQYAVVLADEASVTVHFHNYIDQHTALTKNN</sequence>
<dbReference type="GO" id="GO:0004114">
    <property type="term" value="F:3',5'-cyclic-nucleotide phosphodiesterase activity"/>
    <property type="evidence" value="ECO:0007669"/>
    <property type="project" value="UniProtKB-EC"/>
</dbReference>
<feature type="domain" description="Calcineurin-like phosphoesterase" evidence="5">
    <location>
        <begin position="2"/>
        <end position="188"/>
    </location>
</feature>
<dbReference type="EMBL" id="CZRL01000136">
    <property type="protein sequence ID" value="CUS55357.1"/>
    <property type="molecule type" value="Genomic_DNA"/>
</dbReference>
<dbReference type="InterPro" id="IPR050884">
    <property type="entry name" value="CNP_phosphodiesterase-III"/>
</dbReference>
<dbReference type="SUPFAM" id="SSF56300">
    <property type="entry name" value="Metallo-dependent phosphatases"/>
    <property type="match status" value="1"/>
</dbReference>
<accession>A0A160TXQ7</accession>
<dbReference type="CDD" id="cd07402">
    <property type="entry name" value="MPP_GpdQ"/>
    <property type="match status" value="1"/>
</dbReference>
<reference evidence="6" key="1">
    <citation type="submission" date="2015-10" db="EMBL/GenBank/DDBJ databases">
        <authorList>
            <person name="Gilbert D.G."/>
        </authorList>
    </citation>
    <scope>NUCLEOTIDE SEQUENCE</scope>
</reference>
<evidence type="ECO:0000256" key="1">
    <source>
        <dbReference type="ARBA" id="ARBA00022723"/>
    </source>
</evidence>
<dbReference type="Pfam" id="PF00149">
    <property type="entry name" value="Metallophos"/>
    <property type="match status" value="1"/>
</dbReference>
<dbReference type="PANTHER" id="PTHR42988:SF2">
    <property type="entry name" value="CYCLIC NUCLEOTIDE PHOSPHODIESTERASE CBUA0032-RELATED"/>
    <property type="match status" value="1"/>
</dbReference>
<organism evidence="6">
    <name type="scientific">hydrothermal vent metagenome</name>
    <dbReference type="NCBI Taxonomy" id="652676"/>
    <lineage>
        <taxon>unclassified sequences</taxon>
        <taxon>metagenomes</taxon>
        <taxon>ecological metagenomes</taxon>
    </lineage>
</organism>
<evidence type="ECO:0000313" key="6">
    <source>
        <dbReference type="EMBL" id="CUS55357.1"/>
    </source>
</evidence>
<keyword evidence="1" id="KW-0479">Metal-binding</keyword>
<keyword evidence="2 6" id="KW-0378">Hydrolase</keyword>
<name>A0A160TXQ7_9ZZZZ</name>
<dbReference type="InterPro" id="IPR029052">
    <property type="entry name" value="Metallo-depent_PP-like"/>
</dbReference>
<dbReference type="PANTHER" id="PTHR42988">
    <property type="entry name" value="PHOSPHOHYDROLASE"/>
    <property type="match status" value="1"/>
</dbReference>
<evidence type="ECO:0000256" key="3">
    <source>
        <dbReference type="ARBA" id="ARBA00023004"/>
    </source>
</evidence>
<evidence type="ECO:0000259" key="5">
    <source>
        <dbReference type="Pfam" id="PF00149"/>
    </source>
</evidence>
<dbReference type="GO" id="GO:0046872">
    <property type="term" value="F:metal ion binding"/>
    <property type="evidence" value="ECO:0007669"/>
    <property type="project" value="UniProtKB-KW"/>
</dbReference>
<proteinExistence type="inferred from homology"/>
<dbReference type="InterPro" id="IPR026575">
    <property type="entry name" value="GpdQ/CpdA-like"/>
</dbReference>
<gene>
    <name evidence="6" type="ORF">MGWOODY_XGa2819</name>
</gene>
<evidence type="ECO:0000256" key="4">
    <source>
        <dbReference type="ARBA" id="ARBA00025742"/>
    </source>
</evidence>
<keyword evidence="3" id="KW-0408">Iron</keyword>
<dbReference type="EC" id="3.1.4.17" evidence="6"/>
<dbReference type="InterPro" id="IPR004843">
    <property type="entry name" value="Calcineurin-like_PHP"/>
</dbReference>
<evidence type="ECO:0000256" key="2">
    <source>
        <dbReference type="ARBA" id="ARBA00022801"/>
    </source>
</evidence>
<dbReference type="Gene3D" id="3.60.21.10">
    <property type="match status" value="1"/>
</dbReference>
<protein>
    <submittedName>
        <fullName evidence="6">3',5'-cyclic-nucleotide phosphodiesterase</fullName>
        <ecNumber evidence="6">3.1.4.17</ecNumber>
    </submittedName>
</protein>
<dbReference type="AlphaFoldDB" id="A0A160TXQ7"/>
<comment type="similarity">
    <text evidence="4">Belongs to the cyclic nucleotide phosphodiesterase class-III family.</text>
</comment>